<evidence type="ECO:0000256" key="1">
    <source>
        <dbReference type="ARBA" id="ARBA00007274"/>
    </source>
</evidence>
<evidence type="ECO:0000313" key="5">
    <source>
        <dbReference type="Proteomes" id="UP000466307"/>
    </source>
</evidence>
<sequence length="376" mass="39588">MTFFSVGSHGQPAADVPDIDMSDVQAVVLVGGKGTRLRPLTLSAPKPMLPTAGLPFLTHLLSRIGASGIKDVVLGTSFKAHVFSEYYGDGSKLDLNMRYVTEEEPLGTGGGIRNVLDELTASTIVVFNGDVLGGTDVRNVVATHRDTGADVTLHLVRVSDPRAFGSVPTDENGRVTAFLEKTQDPPTDQINAGTYVFDRSVIEEIPAGREVSVEREVFPRLLAEGRHVQAYVDQAYWRDMGTPEDFVRGSADLVRGIAPSPALGDRHGESLVHEGAGIAPGAVLIGGTVVGRGAEIGPRARLDGAVIFDGAVIEAGAVVERSIVGSGARIGPRALIRDTVIGDGAEVGARCELLRGARVWPGVQIPDGGLRFSTDV</sequence>
<dbReference type="InterPro" id="IPR029044">
    <property type="entry name" value="Nucleotide-diphossugar_trans"/>
</dbReference>
<evidence type="ECO:0000259" key="3">
    <source>
        <dbReference type="Pfam" id="PF25087"/>
    </source>
</evidence>
<dbReference type="InterPro" id="IPR005835">
    <property type="entry name" value="NTP_transferase_dom"/>
</dbReference>
<dbReference type="CDD" id="cd04181">
    <property type="entry name" value="NTP_transferase"/>
    <property type="match status" value="1"/>
</dbReference>
<protein>
    <submittedName>
        <fullName evidence="4">NDP-sugar synthase</fullName>
    </submittedName>
</protein>
<dbReference type="InterPro" id="IPR050486">
    <property type="entry name" value="Mannose-1P_guanyltransferase"/>
</dbReference>
<reference evidence="4 5" key="1">
    <citation type="submission" date="2020-01" db="EMBL/GenBank/DDBJ databases">
        <title>Investigation of new actinobacteria for the biodesulphurisation of diesel fuel.</title>
        <authorList>
            <person name="Athi Narayanan S.M."/>
        </authorList>
    </citation>
    <scope>NUCLEOTIDE SEQUENCE [LARGE SCALE GENOMIC DNA]</scope>
    <source>
        <strain evidence="4 5">213E</strain>
    </source>
</reference>
<dbReference type="EMBL" id="JAADZU010000057">
    <property type="protein sequence ID" value="NDK91112.1"/>
    <property type="molecule type" value="Genomic_DNA"/>
</dbReference>
<dbReference type="Proteomes" id="UP000466307">
    <property type="component" value="Unassembled WGS sequence"/>
</dbReference>
<dbReference type="AlphaFoldDB" id="A0A7K3LSC9"/>
<comment type="caution">
    <text evidence="4">The sequence shown here is derived from an EMBL/GenBank/DDBJ whole genome shotgun (WGS) entry which is preliminary data.</text>
</comment>
<dbReference type="InterPro" id="IPR056729">
    <property type="entry name" value="GMPPB_C"/>
</dbReference>
<dbReference type="SUPFAM" id="SSF53448">
    <property type="entry name" value="Nucleotide-diphospho-sugar transferases"/>
    <property type="match status" value="1"/>
</dbReference>
<accession>A0A7K3LSC9</accession>
<feature type="domain" description="Mannose-1-phosphate guanyltransferase C-terminal" evidence="3">
    <location>
        <begin position="268"/>
        <end position="363"/>
    </location>
</feature>
<comment type="similarity">
    <text evidence="1">Belongs to the transferase hexapeptide repeat family.</text>
</comment>
<proteinExistence type="inferred from homology"/>
<keyword evidence="5" id="KW-1185">Reference proteome</keyword>
<organism evidence="4 5">
    <name type="scientific">Gordonia desulfuricans</name>
    <dbReference type="NCBI Taxonomy" id="89051"/>
    <lineage>
        <taxon>Bacteria</taxon>
        <taxon>Bacillati</taxon>
        <taxon>Actinomycetota</taxon>
        <taxon>Actinomycetes</taxon>
        <taxon>Mycobacteriales</taxon>
        <taxon>Gordoniaceae</taxon>
        <taxon>Gordonia</taxon>
    </lineage>
</organism>
<evidence type="ECO:0000313" key="4">
    <source>
        <dbReference type="EMBL" id="NDK91112.1"/>
    </source>
</evidence>
<dbReference type="Pfam" id="PF00483">
    <property type="entry name" value="NTP_transferase"/>
    <property type="match status" value="1"/>
</dbReference>
<evidence type="ECO:0000259" key="2">
    <source>
        <dbReference type="Pfam" id="PF00483"/>
    </source>
</evidence>
<dbReference type="Gene3D" id="2.160.10.10">
    <property type="entry name" value="Hexapeptide repeat proteins"/>
    <property type="match status" value="1"/>
</dbReference>
<dbReference type="Gene3D" id="3.90.550.10">
    <property type="entry name" value="Spore Coat Polysaccharide Biosynthesis Protein SpsA, Chain A"/>
    <property type="match status" value="1"/>
</dbReference>
<name>A0A7K3LSC9_9ACTN</name>
<gene>
    <name evidence="4" type="ORF">GYA93_16200</name>
</gene>
<dbReference type="Pfam" id="PF25087">
    <property type="entry name" value="GMPPB_C"/>
    <property type="match status" value="1"/>
</dbReference>
<dbReference type="PANTHER" id="PTHR22572">
    <property type="entry name" value="SUGAR-1-PHOSPHATE GUANYL TRANSFERASE"/>
    <property type="match status" value="1"/>
</dbReference>
<feature type="domain" description="Nucleotidyl transferase" evidence="2">
    <location>
        <begin position="26"/>
        <end position="253"/>
    </location>
</feature>